<reference evidence="1 2" key="1">
    <citation type="journal article" date="2022" name="Hortic Res">
        <title>A haplotype resolved chromosomal level avocado genome allows analysis of novel avocado genes.</title>
        <authorList>
            <person name="Nath O."/>
            <person name="Fletcher S.J."/>
            <person name="Hayward A."/>
            <person name="Shaw L.M."/>
            <person name="Masouleh A.K."/>
            <person name="Furtado A."/>
            <person name="Henry R.J."/>
            <person name="Mitter N."/>
        </authorList>
    </citation>
    <scope>NUCLEOTIDE SEQUENCE [LARGE SCALE GENOMIC DNA]</scope>
    <source>
        <strain evidence="2">cv. Hass</strain>
    </source>
</reference>
<comment type="caution">
    <text evidence="1">The sequence shown here is derived from an EMBL/GenBank/DDBJ whole genome shotgun (WGS) entry which is preliminary data.</text>
</comment>
<sequence length="1938" mass="215706">MAIPSKKKSFNRNPKDRLKPKKTLLKSSNRKKDDSESTAKSKTSVMQLEDDAPDFPRGGRSALSRREEDEIREEVDAEFESEQRDSKKKGKHRRPANVEEDDIGSLFGDGISGKLPKYANKITLKNISPGMKLWGAIVEVNPKDLVVSLPGGLRGFVRVEEASDIFLENGIKELDHESSSLYSIFIVGQLVSCIVLHVDDDKKEGKGNKKIWLSLRLGLFHKSLTLDAVQEGMVLTAYVKSIEDHGYILHFGLSSFSGFLPRKSQDGSLDIKMNAGQLVQGIVKSIDKTRGVVYLDSNPDLLSKCVVKDVKGLSIDLLVPGMMVNARVHSTLENGIMLSFLTYFTGTVDIFHLQNSLPNATWKNDYYENKKVNARILFIDPLTRAVGLTMNSHLVHNKAPPPYVKTGDIYDSSRIVRVDKGFGLLLDIPSTPVSTPAYVSIFDVADEEVRKLEKRFRDGGNVRVRVIGFRHLEGLAMGTLKASVLEGTVFTHADVKPGMIVKAKVIAVENFGAIVQFSAGIKALCPLPHMSEFDIVKPGKNFKIGAELMFRVLGCKSKRITVTHKKTLVKSKLKVLASYADATDGLVTHGWITKIENHGCFVRFYNGVQGFAHRSELGLEPGSEASSTFHVGQVVKCRVINSVPASRRINLSFIISPKRASIDGDVPKLGTLVSGVVIRLTPSVVVIDVNGKGYHMGSIPNEHLADHQGHAGSLKSLLKPGYKFDSLLVLDVDGNNYVLSAKYSLINSAKLIPSDIAQVQPHTVVHGYICNSIEAGYFVRFIGRLTGFASKTKATDGPKAFSSDSFYIGQSVRSHILNVNSEAGRITVSLKQSSCFSIDSSLIQGYFLVDEKIADLQMSNSNGYGFKWVEKINIGSVVEGEIQEKKEFGVVLNFKEHNDVVGFIAHHQMGGTDVDVGSVVRALVLDISKAECIVDLSLKPELVSSVVQEDGLDHLHSKKKRRRDARNELELHQTVNAIVEIVKENYVVLSIPEYNHAIGYASICDYNTQKLPIKHFVNGQSIVATIEALPGPSTAGRLLLLLKSLSEVSETSSSKRAKKRSGYNIGSIVEAEITDINPLELRVKFGNGLYGRVHITEVNDDDHFMDKPFLKFRVGQLLNARIVANAHQSRNGRKGSPWELSVKPSILAGAWEKADNLLVENFNSSVGKAVTGYVVKVDNDWAWLTVSRHVMAQLFLLDSSCEPSELQEFHKRFYVGKAVCGSILSINREKSRLRLTLCPSSVICREPTDNDIKIHNLGNVNSNDIGTDHVLEGDIIGGKIARVLSGVGGLFVQIGPHLYGKVHFTELTDKFVTEPLNGYHEGQFVKCKVLEISQSCKGTKHIDLSLRGSLVSLQLDSPVGANDDEAFSDLRYEKIDDLHPNMDIQGYVKDISSKGCFIMLSRKIDAKVLLSNLSDGYVEKPENDFPVGKLVNGKVLSVEPLSKRVELTFKTNNAKRASKSEIGDVSKLNVGDVISGRVRRIESYGLFITIDDTNMVGLCHISELSDSHIENIESKYRVGEGVVAKVLKVEKERNRISLGMKDSYIGNCTAVNVTSDHDSDGGFGGNSAIDDYQLSMLQNDDLPASNLQGEHEESDLPVLSQADSRAHVPPLEVTLDDMEGSELEDAVIGTKENHDEQKIVEKNRRRERKKMKEEREKEIRAAEERLLEQDIPRTADEFEKLVRSSPNSSFVWIKYMAFMLSMADVEKARSIAERALQTINFREEGEKLNIWVAYFNLENEYGNPPEEAVVKTFQRALQYCDPKKLHLSLIGMYERTNQHKLANELLDRMTRRFKSSCKVWLKRVESFLKQGKDGVQSVVNRALLSLPRNKHIKFISQAAILEFKCGVPDRGRSMFEGILREYPKRTDLWSIYLDQEIRVADAEVIRALFERATCLSLPPKKMKFLFKKYLEYEKSCGDEERIESVKRKAMEYVESSLS</sequence>
<proteinExistence type="predicted"/>
<dbReference type="EMBL" id="CM056819">
    <property type="protein sequence ID" value="KAJ8623675.1"/>
    <property type="molecule type" value="Genomic_DNA"/>
</dbReference>
<protein>
    <submittedName>
        <fullName evidence="1">Uncharacterized protein</fullName>
    </submittedName>
</protein>
<gene>
    <name evidence="1" type="ORF">MRB53_032205</name>
</gene>
<dbReference type="Proteomes" id="UP001234297">
    <property type="component" value="Chromosome 11"/>
</dbReference>
<name>A0ACC2KRP4_PERAE</name>
<accession>A0ACC2KRP4</accession>
<evidence type="ECO:0000313" key="2">
    <source>
        <dbReference type="Proteomes" id="UP001234297"/>
    </source>
</evidence>
<evidence type="ECO:0000313" key="1">
    <source>
        <dbReference type="EMBL" id="KAJ8623675.1"/>
    </source>
</evidence>
<organism evidence="1 2">
    <name type="scientific">Persea americana</name>
    <name type="common">Avocado</name>
    <dbReference type="NCBI Taxonomy" id="3435"/>
    <lineage>
        <taxon>Eukaryota</taxon>
        <taxon>Viridiplantae</taxon>
        <taxon>Streptophyta</taxon>
        <taxon>Embryophyta</taxon>
        <taxon>Tracheophyta</taxon>
        <taxon>Spermatophyta</taxon>
        <taxon>Magnoliopsida</taxon>
        <taxon>Magnoliidae</taxon>
        <taxon>Laurales</taxon>
        <taxon>Lauraceae</taxon>
        <taxon>Persea</taxon>
    </lineage>
</organism>
<keyword evidence="2" id="KW-1185">Reference proteome</keyword>